<dbReference type="InterPro" id="IPR002762">
    <property type="entry name" value="CbiX-like"/>
</dbReference>
<dbReference type="SUPFAM" id="SSF53800">
    <property type="entry name" value="Chelatase"/>
    <property type="match status" value="1"/>
</dbReference>
<name>A0ABZ0S9A3_9GAMM</name>
<evidence type="ECO:0000256" key="1">
    <source>
        <dbReference type="ARBA" id="ARBA00022723"/>
    </source>
</evidence>
<reference evidence="3 4" key="1">
    <citation type="journal article" date="2023" name="Microorganisms">
        <title>Thiorhodovibrio frisius and Trv. litoralis spp. nov., Two Novel Members from a Clade of Fastidious Purple Sulfur Bacteria That Exhibit Unique Red-Shifted Light-Harvesting Capabilities.</title>
        <authorList>
            <person name="Methner A."/>
            <person name="Kuzyk S.B."/>
            <person name="Petersen J."/>
            <person name="Bauer S."/>
            <person name="Brinkmann H."/>
            <person name="Sichau K."/>
            <person name="Wanner G."/>
            <person name="Wolf J."/>
            <person name="Neumann-Schaal M."/>
            <person name="Henke P."/>
            <person name="Tank M."/>
            <person name="Sproer C."/>
            <person name="Bunk B."/>
            <person name="Overmann J."/>
        </authorList>
    </citation>
    <scope>NUCLEOTIDE SEQUENCE [LARGE SCALE GENOMIC DNA]</scope>
    <source>
        <strain evidence="3 4">DSM 6702</strain>
    </source>
</reference>
<evidence type="ECO:0000256" key="2">
    <source>
        <dbReference type="ARBA" id="ARBA00023239"/>
    </source>
</evidence>
<evidence type="ECO:0000313" key="3">
    <source>
        <dbReference type="EMBL" id="WPL17089.1"/>
    </source>
</evidence>
<sequence>MIQWRGYSRSAPAPVLALALALALALICALLLGGATGCSNEASSATLGVEPTDKVGVLLVSHGSRSKRWRQMLLDVEQAVREPLLDMPEVEAVRSAFMEESEPSITTQLKAFDREDFDAIILVPVFLTVSSHSVNDIPTIVGMQSNPETLERLTKEKIAIYRPQARVTLVPTLDFTTLLKDNVTARAERLIEQPEDTGVVLVAYGDARYNQQWEELMSELGRALKAKLGIETVAYAWCGHLVDYSPEPTQRAIEQVLELEPRAAVLPLLVAYDPMFQDDVIGAAVEQSPRSDDILYRPDAILPDENLHRWILDIVQQTLVES</sequence>
<evidence type="ECO:0000313" key="4">
    <source>
        <dbReference type="Proteomes" id="UP001432180"/>
    </source>
</evidence>
<dbReference type="EMBL" id="CP121472">
    <property type="protein sequence ID" value="WPL17089.1"/>
    <property type="molecule type" value="Genomic_DNA"/>
</dbReference>
<dbReference type="Proteomes" id="UP001432180">
    <property type="component" value="Chromosome"/>
</dbReference>
<dbReference type="Gene3D" id="3.40.50.1400">
    <property type="match status" value="2"/>
</dbReference>
<keyword evidence="2" id="KW-0456">Lyase</keyword>
<keyword evidence="1" id="KW-0479">Metal-binding</keyword>
<proteinExistence type="predicted"/>
<dbReference type="RefSeq" id="WP_328987603.1">
    <property type="nucleotide sequence ID" value="NZ_CP121472.1"/>
</dbReference>
<dbReference type="CDD" id="cd03416">
    <property type="entry name" value="CbiX_SirB_N"/>
    <property type="match status" value="1"/>
</dbReference>
<accession>A0ABZ0S9A3</accession>
<organism evidence="3 4">
    <name type="scientific">Thiorhodovibrio winogradskyi</name>
    <dbReference type="NCBI Taxonomy" id="77007"/>
    <lineage>
        <taxon>Bacteria</taxon>
        <taxon>Pseudomonadati</taxon>
        <taxon>Pseudomonadota</taxon>
        <taxon>Gammaproteobacteria</taxon>
        <taxon>Chromatiales</taxon>
        <taxon>Chromatiaceae</taxon>
        <taxon>Thiorhodovibrio</taxon>
    </lineage>
</organism>
<protein>
    <submittedName>
        <fullName evidence="3">Sirohydrochlorin cobaltochelatase</fullName>
    </submittedName>
</protein>
<dbReference type="PANTHER" id="PTHR33542:SF3">
    <property type="entry name" value="SIROHYDROCHLORIN FERROCHELATASE, CHLOROPLASTIC"/>
    <property type="match status" value="1"/>
</dbReference>
<dbReference type="InterPro" id="IPR050963">
    <property type="entry name" value="Sirohydro_Cobaltochel/CbiX"/>
</dbReference>
<dbReference type="PANTHER" id="PTHR33542">
    <property type="entry name" value="SIROHYDROCHLORIN FERROCHELATASE, CHLOROPLASTIC"/>
    <property type="match status" value="1"/>
</dbReference>
<gene>
    <name evidence="3" type="ORF">Thiowin_02075</name>
</gene>
<dbReference type="Pfam" id="PF01903">
    <property type="entry name" value="CbiX"/>
    <property type="match status" value="1"/>
</dbReference>
<keyword evidence="4" id="KW-1185">Reference proteome</keyword>